<dbReference type="EMBL" id="FOZG01000001">
    <property type="protein sequence ID" value="SFR91111.1"/>
    <property type="molecule type" value="Genomic_DNA"/>
</dbReference>
<dbReference type="InterPro" id="IPR001647">
    <property type="entry name" value="HTH_TetR"/>
</dbReference>
<dbReference type="InterPro" id="IPR009057">
    <property type="entry name" value="Homeodomain-like_sf"/>
</dbReference>
<feature type="DNA-binding region" description="H-T-H motif" evidence="2">
    <location>
        <begin position="39"/>
        <end position="58"/>
    </location>
</feature>
<keyword evidence="1 2" id="KW-0238">DNA-binding</keyword>
<dbReference type="SUPFAM" id="SSF48498">
    <property type="entry name" value="Tetracyclin repressor-like, C-terminal domain"/>
    <property type="match status" value="1"/>
</dbReference>
<sequence length="229" mass="24093">MADHDPVAASPARGVGRPRRLTLERLLDTAIAMGLAEISMKELAARLGVGIATLYRYVESRDALIRLAAGRQAARAAPADTGQDWAALVRDYAAALFSSLGQEPALVVGFLEARWGIAVELEFVDGFLGAMAARGVPGPQAMSLYRAMAKIVLGAAVASGHFAALAARGTGQARELGASLDAFDEDELPHLRAAAADYADEEAASDWRAPLDAVLRDAAIRFAGLPEIR</sequence>
<accession>A0A1I6KIS4</accession>
<dbReference type="InterPro" id="IPR036271">
    <property type="entry name" value="Tet_transcr_reg_TetR-rel_C_sf"/>
</dbReference>
<evidence type="ECO:0000313" key="5">
    <source>
        <dbReference type="Proteomes" id="UP000198824"/>
    </source>
</evidence>
<dbReference type="OrthoDB" id="7468777at2"/>
<dbReference type="PROSITE" id="PS50977">
    <property type="entry name" value="HTH_TETR_2"/>
    <property type="match status" value="1"/>
</dbReference>
<evidence type="ECO:0000259" key="3">
    <source>
        <dbReference type="PROSITE" id="PS50977"/>
    </source>
</evidence>
<organism evidence="4 5">
    <name type="scientific">Sphingomonas jatrophae</name>
    <dbReference type="NCBI Taxonomy" id="1166337"/>
    <lineage>
        <taxon>Bacteria</taxon>
        <taxon>Pseudomonadati</taxon>
        <taxon>Pseudomonadota</taxon>
        <taxon>Alphaproteobacteria</taxon>
        <taxon>Sphingomonadales</taxon>
        <taxon>Sphingomonadaceae</taxon>
        <taxon>Sphingomonas</taxon>
    </lineage>
</organism>
<evidence type="ECO:0000256" key="1">
    <source>
        <dbReference type="ARBA" id="ARBA00023125"/>
    </source>
</evidence>
<dbReference type="Gene3D" id="1.10.10.60">
    <property type="entry name" value="Homeodomain-like"/>
    <property type="match status" value="1"/>
</dbReference>
<reference evidence="4 5" key="1">
    <citation type="submission" date="2016-10" db="EMBL/GenBank/DDBJ databases">
        <authorList>
            <person name="de Groot N.N."/>
        </authorList>
    </citation>
    <scope>NUCLEOTIDE SEQUENCE [LARGE SCALE GENOMIC DNA]</scope>
    <source>
        <strain evidence="4 5">S5-249</strain>
    </source>
</reference>
<keyword evidence="5" id="KW-1185">Reference proteome</keyword>
<feature type="domain" description="HTH tetR-type" evidence="3">
    <location>
        <begin position="16"/>
        <end position="76"/>
    </location>
</feature>
<dbReference type="Gene3D" id="1.10.357.10">
    <property type="entry name" value="Tetracycline Repressor, domain 2"/>
    <property type="match status" value="1"/>
</dbReference>
<gene>
    <name evidence="4" type="ORF">SAMN05192580_1784</name>
</gene>
<dbReference type="Pfam" id="PF00440">
    <property type="entry name" value="TetR_N"/>
    <property type="match status" value="1"/>
</dbReference>
<protein>
    <submittedName>
        <fullName evidence="4">Transcriptional regulator, TetR family</fullName>
    </submittedName>
</protein>
<dbReference type="STRING" id="1166337.SAMN05192580_1784"/>
<dbReference type="RefSeq" id="WP_093313378.1">
    <property type="nucleotide sequence ID" value="NZ_FOZG01000001.1"/>
</dbReference>
<evidence type="ECO:0000256" key="2">
    <source>
        <dbReference type="PROSITE-ProRule" id="PRU00335"/>
    </source>
</evidence>
<name>A0A1I6KIS4_9SPHN</name>
<dbReference type="GO" id="GO:0003677">
    <property type="term" value="F:DNA binding"/>
    <property type="evidence" value="ECO:0007669"/>
    <property type="project" value="UniProtKB-UniRule"/>
</dbReference>
<proteinExistence type="predicted"/>
<evidence type="ECO:0000313" key="4">
    <source>
        <dbReference type="EMBL" id="SFR91111.1"/>
    </source>
</evidence>
<dbReference type="Proteomes" id="UP000198824">
    <property type="component" value="Unassembled WGS sequence"/>
</dbReference>
<dbReference type="SUPFAM" id="SSF46689">
    <property type="entry name" value="Homeodomain-like"/>
    <property type="match status" value="1"/>
</dbReference>
<dbReference type="AlphaFoldDB" id="A0A1I6KIS4"/>